<comment type="caution">
    <text evidence="1">The sequence shown here is derived from an EMBL/GenBank/DDBJ whole genome shotgun (WGS) entry which is preliminary data.</text>
</comment>
<organism evidence="1 2">
    <name type="scientific">Paenibacillus aceris</name>
    <dbReference type="NCBI Taxonomy" id="869555"/>
    <lineage>
        <taxon>Bacteria</taxon>
        <taxon>Bacillati</taxon>
        <taxon>Bacillota</taxon>
        <taxon>Bacilli</taxon>
        <taxon>Bacillales</taxon>
        <taxon>Paenibacillaceae</taxon>
        <taxon>Paenibacillus</taxon>
    </lineage>
</organism>
<accession>A0ABS4HY34</accession>
<sequence length="142" mass="16160">MSEDSNSIRFCLSNVIQHKLSDDLTKLQQAGCSIQVERCLNNCGTCRRSAHYTRNGETYALKSMDTGSNSVHDSMIARIQELEIQMESLLLSLRNEDDFEQACALNARFVQLAKEMIDLRSKLERAHEEHTPFNDYASSEVI</sequence>
<proteinExistence type="predicted"/>
<protein>
    <submittedName>
        <fullName evidence="1">Uncharacterized protein YuzB (UPF0349 family)</fullName>
    </submittedName>
</protein>
<dbReference type="Proteomes" id="UP001519344">
    <property type="component" value="Unassembled WGS sequence"/>
</dbReference>
<evidence type="ECO:0000313" key="2">
    <source>
        <dbReference type="Proteomes" id="UP001519344"/>
    </source>
</evidence>
<gene>
    <name evidence="1" type="ORF">J2Z65_002327</name>
</gene>
<dbReference type="EMBL" id="JAGGKV010000005">
    <property type="protein sequence ID" value="MBP1963111.1"/>
    <property type="molecule type" value="Genomic_DNA"/>
</dbReference>
<keyword evidence="2" id="KW-1185">Reference proteome</keyword>
<reference evidence="1 2" key="1">
    <citation type="submission" date="2021-03" db="EMBL/GenBank/DDBJ databases">
        <title>Genomic Encyclopedia of Type Strains, Phase IV (KMG-IV): sequencing the most valuable type-strain genomes for metagenomic binning, comparative biology and taxonomic classification.</title>
        <authorList>
            <person name="Goeker M."/>
        </authorList>
    </citation>
    <scope>NUCLEOTIDE SEQUENCE [LARGE SCALE GENOMIC DNA]</scope>
    <source>
        <strain evidence="1 2">DSM 24950</strain>
    </source>
</reference>
<evidence type="ECO:0000313" key="1">
    <source>
        <dbReference type="EMBL" id="MBP1963111.1"/>
    </source>
</evidence>
<name>A0ABS4HY34_9BACL</name>
<dbReference type="RefSeq" id="WP_167066470.1">
    <property type="nucleotide sequence ID" value="NZ_JAAOZR010000045.1"/>
</dbReference>